<feature type="transmembrane region" description="Helical" evidence="8">
    <location>
        <begin position="156"/>
        <end position="178"/>
    </location>
</feature>
<dbReference type="AlphaFoldDB" id="A0A7S0WQL1"/>
<gene>
    <name evidence="9" type="ORF">POBO1169_LOCUS14007</name>
</gene>
<proteinExistence type="predicted"/>
<evidence type="ECO:0000256" key="4">
    <source>
        <dbReference type="ARBA" id="ARBA00022692"/>
    </source>
</evidence>
<keyword evidence="3" id="KW-1003">Cell membrane</keyword>
<keyword evidence="7 8" id="KW-0472">Membrane</keyword>
<evidence type="ECO:0000256" key="2">
    <source>
        <dbReference type="ARBA" id="ARBA00022448"/>
    </source>
</evidence>
<keyword evidence="6" id="KW-0406">Ion transport</keyword>
<dbReference type="EMBL" id="HBFA01027635">
    <property type="protein sequence ID" value="CAD8678308.1"/>
    <property type="molecule type" value="Transcribed_RNA"/>
</dbReference>
<evidence type="ECO:0000256" key="7">
    <source>
        <dbReference type="ARBA" id="ARBA00023136"/>
    </source>
</evidence>
<sequence>MAMQTTARASISVPCTAGPVSLPRRGTPSARSVMRREFAGKALLRSRAASRVGPARRMVTTTATATDPKVDAINVENLLWVESLAAEMEEVRENRRVVYGQPEWRKHRSGARYARNLQTFFVSGVLKGLLPATALCTLFAAGICGVNAYQAEMGEAALTVPMTPFSLSTSALSLLLVFRTNSSYDRWWEARKIWGGLLNRSRDFVRQGLSWFDEEDNSLKAQLVRYTVAFAYSLKVHLRSDTEDMEKALTPILKPEELEAALANVHVPNHILRVIAGIVRKANLDPIQTTQMDENITFFHDVLGKCERILKTPIPLSYTRHTSRFLFAWLLLLPIALYDKCGLLTIPAEVFVCLALMGIEDIGVQIEEPFSVLSCEAICGSVQANTTSVLDMQARDEGLIKPSVRSSKTIANV</sequence>
<evidence type="ECO:0000256" key="8">
    <source>
        <dbReference type="SAM" id="Phobius"/>
    </source>
</evidence>
<name>A0A7S0WQL1_9CHLO</name>
<dbReference type="GO" id="GO:0005886">
    <property type="term" value="C:plasma membrane"/>
    <property type="evidence" value="ECO:0007669"/>
    <property type="project" value="UniProtKB-SubCell"/>
</dbReference>
<evidence type="ECO:0000256" key="3">
    <source>
        <dbReference type="ARBA" id="ARBA00022475"/>
    </source>
</evidence>
<dbReference type="PANTHER" id="PTHR33281:SF19">
    <property type="entry name" value="VOLTAGE-DEPENDENT ANION CHANNEL-FORMING PROTEIN YNEE"/>
    <property type="match status" value="1"/>
</dbReference>
<dbReference type="GO" id="GO:0005254">
    <property type="term" value="F:chloride channel activity"/>
    <property type="evidence" value="ECO:0007669"/>
    <property type="project" value="InterPro"/>
</dbReference>
<dbReference type="Pfam" id="PF25539">
    <property type="entry name" value="Bestrophin_2"/>
    <property type="match status" value="1"/>
</dbReference>
<organism evidence="9">
    <name type="scientific">Pyramimonas obovata</name>
    <dbReference type="NCBI Taxonomy" id="1411642"/>
    <lineage>
        <taxon>Eukaryota</taxon>
        <taxon>Viridiplantae</taxon>
        <taxon>Chlorophyta</taxon>
        <taxon>Pyramimonadophyceae</taxon>
        <taxon>Pyramimonadales</taxon>
        <taxon>Pyramimonadaceae</taxon>
        <taxon>Pyramimonas</taxon>
        <taxon>Pyramimonas incertae sedis</taxon>
    </lineage>
</organism>
<evidence type="ECO:0000256" key="1">
    <source>
        <dbReference type="ARBA" id="ARBA00004651"/>
    </source>
</evidence>
<evidence type="ECO:0000313" key="9">
    <source>
        <dbReference type="EMBL" id="CAD8678308.1"/>
    </source>
</evidence>
<reference evidence="9" key="1">
    <citation type="submission" date="2021-01" db="EMBL/GenBank/DDBJ databases">
        <authorList>
            <person name="Corre E."/>
            <person name="Pelletier E."/>
            <person name="Niang G."/>
            <person name="Scheremetjew M."/>
            <person name="Finn R."/>
            <person name="Kale V."/>
            <person name="Holt S."/>
            <person name="Cochrane G."/>
            <person name="Meng A."/>
            <person name="Brown T."/>
            <person name="Cohen L."/>
        </authorList>
    </citation>
    <scope>NUCLEOTIDE SEQUENCE</scope>
    <source>
        <strain evidence="9">CCMP722</strain>
    </source>
</reference>
<keyword evidence="4 8" id="KW-0812">Transmembrane</keyword>
<dbReference type="PANTHER" id="PTHR33281">
    <property type="entry name" value="UPF0187 PROTEIN YNEE"/>
    <property type="match status" value="1"/>
</dbReference>
<feature type="transmembrane region" description="Helical" evidence="8">
    <location>
        <begin position="129"/>
        <end position="150"/>
    </location>
</feature>
<dbReference type="InterPro" id="IPR044669">
    <property type="entry name" value="YneE/VCCN1/2-like"/>
</dbReference>
<evidence type="ECO:0000256" key="5">
    <source>
        <dbReference type="ARBA" id="ARBA00022989"/>
    </source>
</evidence>
<comment type="subcellular location">
    <subcellularLocation>
        <location evidence="1">Cell membrane</location>
        <topology evidence="1">Multi-pass membrane protein</topology>
    </subcellularLocation>
</comment>
<keyword evidence="2" id="KW-0813">Transport</keyword>
<evidence type="ECO:0000256" key="6">
    <source>
        <dbReference type="ARBA" id="ARBA00023065"/>
    </source>
</evidence>
<keyword evidence="5 8" id="KW-1133">Transmembrane helix</keyword>
<protein>
    <submittedName>
        <fullName evidence="9">Uncharacterized protein</fullName>
    </submittedName>
</protein>
<accession>A0A7S0WQL1</accession>